<reference evidence="2 3" key="1">
    <citation type="submission" date="2019-11" db="EMBL/GenBank/DDBJ databases">
        <title>Genome sequences of 17 halophilic strains isolated from different environments.</title>
        <authorList>
            <person name="Furrow R.E."/>
        </authorList>
    </citation>
    <scope>NUCLEOTIDE SEQUENCE [LARGE SCALE GENOMIC DNA]</scope>
    <source>
        <strain evidence="2 3">22506_14_FS</strain>
    </source>
</reference>
<dbReference type="AlphaFoldDB" id="A0A845F2Y8"/>
<keyword evidence="1" id="KW-0732">Signal</keyword>
<feature type="signal peptide" evidence="1">
    <location>
        <begin position="1"/>
        <end position="26"/>
    </location>
</feature>
<evidence type="ECO:0000313" key="2">
    <source>
        <dbReference type="EMBL" id="MYL65159.1"/>
    </source>
</evidence>
<sequence>MKKMKKFFLPFMILGILLLAVGCANSEETGNSSGGSEPKVDKSKEAQENIKTVLENTFTGPNNEQQEILFKGADEDIEKYAEKLTEYREKNFKPYMSERFYENGIVNTNGAIGFLVIAYPKYILTVDDITLEEREAKEGDYDFNVKVTYTNKENEESETMNVEGTASTNDEGKITSIRYLHAEEFRDALRN</sequence>
<feature type="chain" id="PRO_5032461826" description="Lipoprotein" evidence="1">
    <location>
        <begin position="27"/>
        <end position="191"/>
    </location>
</feature>
<dbReference type="Proteomes" id="UP000447833">
    <property type="component" value="Unassembled WGS sequence"/>
</dbReference>
<evidence type="ECO:0008006" key="4">
    <source>
        <dbReference type="Google" id="ProtNLM"/>
    </source>
</evidence>
<gene>
    <name evidence="2" type="ORF">GLW07_17515</name>
</gene>
<dbReference type="PROSITE" id="PS51257">
    <property type="entry name" value="PROKAR_LIPOPROTEIN"/>
    <property type="match status" value="1"/>
</dbReference>
<dbReference type="RefSeq" id="WP_160920524.1">
    <property type="nucleotide sequence ID" value="NZ_WMEY01000005.1"/>
</dbReference>
<proteinExistence type="predicted"/>
<dbReference type="EMBL" id="WMEY01000005">
    <property type="protein sequence ID" value="MYL65159.1"/>
    <property type="molecule type" value="Genomic_DNA"/>
</dbReference>
<name>A0A845F2Y8_9BACL</name>
<accession>A0A845F2Y8</accession>
<protein>
    <recommendedName>
        <fullName evidence="4">Lipoprotein</fullName>
    </recommendedName>
</protein>
<comment type="caution">
    <text evidence="2">The sequence shown here is derived from an EMBL/GenBank/DDBJ whole genome shotgun (WGS) entry which is preliminary data.</text>
</comment>
<evidence type="ECO:0000256" key="1">
    <source>
        <dbReference type="SAM" id="SignalP"/>
    </source>
</evidence>
<evidence type="ECO:0000313" key="3">
    <source>
        <dbReference type="Proteomes" id="UP000447833"/>
    </source>
</evidence>
<organism evidence="2 3">
    <name type="scientific">Guptibacillus hwajinpoensis</name>
    <dbReference type="NCBI Taxonomy" id="208199"/>
    <lineage>
        <taxon>Bacteria</taxon>
        <taxon>Bacillati</taxon>
        <taxon>Bacillota</taxon>
        <taxon>Bacilli</taxon>
        <taxon>Bacillales</taxon>
        <taxon>Guptibacillaceae</taxon>
        <taxon>Guptibacillus</taxon>
    </lineage>
</organism>